<evidence type="ECO:0000259" key="1">
    <source>
        <dbReference type="Pfam" id="PF12697"/>
    </source>
</evidence>
<organism evidence="2 3">
    <name type="scientific">Abeliophyllum distichum</name>
    <dbReference type="NCBI Taxonomy" id="126358"/>
    <lineage>
        <taxon>Eukaryota</taxon>
        <taxon>Viridiplantae</taxon>
        <taxon>Streptophyta</taxon>
        <taxon>Embryophyta</taxon>
        <taxon>Tracheophyta</taxon>
        <taxon>Spermatophyta</taxon>
        <taxon>Magnoliopsida</taxon>
        <taxon>eudicotyledons</taxon>
        <taxon>Gunneridae</taxon>
        <taxon>Pentapetalae</taxon>
        <taxon>asterids</taxon>
        <taxon>lamiids</taxon>
        <taxon>Lamiales</taxon>
        <taxon>Oleaceae</taxon>
        <taxon>Forsythieae</taxon>
        <taxon>Abeliophyllum</taxon>
    </lineage>
</organism>
<name>A0ABD1SGF3_9LAMI</name>
<keyword evidence="3" id="KW-1185">Reference proteome</keyword>
<dbReference type="InterPro" id="IPR029058">
    <property type="entry name" value="AB_hydrolase_fold"/>
</dbReference>
<dbReference type="SUPFAM" id="SSF53474">
    <property type="entry name" value="alpha/beta-Hydrolases"/>
    <property type="match status" value="1"/>
</dbReference>
<dbReference type="FunFam" id="3.40.50.1820:FF:000051">
    <property type="entry name" value="(S)-hydroxynitrile lyase"/>
    <property type="match status" value="1"/>
</dbReference>
<evidence type="ECO:0000313" key="3">
    <source>
        <dbReference type="Proteomes" id="UP001604336"/>
    </source>
</evidence>
<feature type="domain" description="AB hydrolase-1" evidence="1">
    <location>
        <begin position="10"/>
        <end position="249"/>
    </location>
</feature>
<dbReference type="Pfam" id="PF12697">
    <property type="entry name" value="Abhydrolase_6"/>
    <property type="match status" value="1"/>
</dbReference>
<dbReference type="AlphaFoldDB" id="A0ABD1SGF3"/>
<accession>A0ABD1SGF3</accession>
<protein>
    <submittedName>
        <fullName evidence="2">Methyl esterase 10</fullName>
    </submittedName>
</protein>
<comment type="caution">
    <text evidence="2">The sequence shown here is derived from an EMBL/GenBank/DDBJ whole genome shotgun (WGS) entry which is preliminary data.</text>
</comment>
<sequence>MEKSEKQMHFVLVHGACHGAWCWYKVVTLLRSKGHRVTVLDMAAAGVHPKRLEELNSFSDYCNPLLEFIEALPQDDRVILVGHSLGGICISLAMERFPQKISVAVFVTALMPGPDLDILAINQEHQKQLDSYMDSQLTFANGEDELPTSLLFGPKFLSSHLYQLSPSEDLALATLLMRPVGFHRGQEIQKETALSKENYGSVRRVYLICENDNILKQEFQKWMIENNPSDEVKMISGADHMPMFSKPPELCFCLQDIAENY</sequence>
<reference evidence="3" key="1">
    <citation type="submission" date="2024-07" db="EMBL/GenBank/DDBJ databases">
        <title>Two chromosome-level genome assemblies of Korean endemic species Abeliophyllum distichum and Forsythia ovata (Oleaceae).</title>
        <authorList>
            <person name="Jang H."/>
        </authorList>
    </citation>
    <scope>NUCLEOTIDE SEQUENCE [LARGE SCALE GENOMIC DNA]</scope>
</reference>
<dbReference type="Gene3D" id="3.40.50.1820">
    <property type="entry name" value="alpha/beta hydrolase"/>
    <property type="match status" value="1"/>
</dbReference>
<dbReference type="Proteomes" id="UP001604336">
    <property type="component" value="Unassembled WGS sequence"/>
</dbReference>
<dbReference type="EMBL" id="JBFOLK010000007">
    <property type="protein sequence ID" value="KAL2499736.1"/>
    <property type="molecule type" value="Genomic_DNA"/>
</dbReference>
<dbReference type="PANTHER" id="PTHR10992:SF1066">
    <property type="entry name" value="METHYL JASMONATE ESTERASE 1"/>
    <property type="match status" value="1"/>
</dbReference>
<evidence type="ECO:0000313" key="2">
    <source>
        <dbReference type="EMBL" id="KAL2499736.1"/>
    </source>
</evidence>
<gene>
    <name evidence="2" type="ORF">Adt_25286</name>
</gene>
<dbReference type="GO" id="GO:0016787">
    <property type="term" value="F:hydrolase activity"/>
    <property type="evidence" value="ECO:0007669"/>
    <property type="project" value="UniProtKB-ARBA"/>
</dbReference>
<dbReference type="InterPro" id="IPR000073">
    <property type="entry name" value="AB_hydrolase_1"/>
</dbReference>
<proteinExistence type="predicted"/>
<dbReference type="PANTHER" id="PTHR10992">
    <property type="entry name" value="METHYLESTERASE FAMILY MEMBER"/>
    <property type="match status" value="1"/>
</dbReference>
<dbReference type="InterPro" id="IPR045889">
    <property type="entry name" value="MES/HNL"/>
</dbReference>